<sequence>MDQPMTKEESYAERRLLFKNIWDTAMHIDEKDPDIMSKPKVIKTLRLAEVDRCPAGKKKKQRIKNLRTVCNKILDFCDRQDADDLFYEQMAADGQEPLPIKIEEKPKKPKHVKNKVIRAKSMISPLDTQRRKGELLATSVNKTSRNTSPIKIKRTTIVRRTQVKRVKTKQSPTRAILETSTAANLLLDAQSSNANRRVLRKKVSRRKRPSNSLISPGSSVKYNNLVARVLGRTLCKPKQPLQLHKINI</sequence>
<feature type="compositionally biased region" description="Basic residues" evidence="1">
    <location>
        <begin position="198"/>
        <end position="209"/>
    </location>
</feature>
<organism evidence="2 3">
    <name type="scientific">Manduca sexta</name>
    <name type="common">Tobacco hawkmoth</name>
    <name type="synonym">Tobacco hornworm</name>
    <dbReference type="NCBI Taxonomy" id="7130"/>
    <lineage>
        <taxon>Eukaryota</taxon>
        <taxon>Metazoa</taxon>
        <taxon>Ecdysozoa</taxon>
        <taxon>Arthropoda</taxon>
        <taxon>Hexapoda</taxon>
        <taxon>Insecta</taxon>
        <taxon>Pterygota</taxon>
        <taxon>Neoptera</taxon>
        <taxon>Endopterygota</taxon>
        <taxon>Lepidoptera</taxon>
        <taxon>Glossata</taxon>
        <taxon>Ditrysia</taxon>
        <taxon>Bombycoidea</taxon>
        <taxon>Sphingidae</taxon>
        <taxon>Sphinginae</taxon>
        <taxon>Sphingini</taxon>
        <taxon>Manduca</taxon>
    </lineage>
</organism>
<dbReference type="Proteomes" id="UP000791440">
    <property type="component" value="Unassembled WGS sequence"/>
</dbReference>
<dbReference type="AlphaFoldDB" id="A0A921YZK6"/>
<dbReference type="EMBL" id="JH668352">
    <property type="protein sequence ID" value="KAG6448080.1"/>
    <property type="molecule type" value="Genomic_DNA"/>
</dbReference>
<reference evidence="2" key="2">
    <citation type="submission" date="2020-12" db="EMBL/GenBank/DDBJ databases">
        <authorList>
            <person name="Kanost M."/>
        </authorList>
    </citation>
    <scope>NUCLEOTIDE SEQUENCE</scope>
</reference>
<proteinExistence type="predicted"/>
<gene>
    <name evidence="2" type="ORF">O3G_MSEX005310</name>
</gene>
<name>A0A921YZK6_MANSE</name>
<protein>
    <submittedName>
        <fullName evidence="2">Uncharacterized protein</fullName>
    </submittedName>
</protein>
<reference evidence="2" key="1">
    <citation type="journal article" date="2016" name="Insect Biochem. Mol. Biol.">
        <title>Multifaceted biological insights from a draft genome sequence of the tobacco hornworm moth, Manduca sexta.</title>
        <authorList>
            <person name="Kanost M.R."/>
            <person name="Arrese E.L."/>
            <person name="Cao X."/>
            <person name="Chen Y.R."/>
            <person name="Chellapilla S."/>
            <person name="Goldsmith M.R."/>
            <person name="Grosse-Wilde E."/>
            <person name="Heckel D.G."/>
            <person name="Herndon N."/>
            <person name="Jiang H."/>
            <person name="Papanicolaou A."/>
            <person name="Qu J."/>
            <person name="Soulages J.L."/>
            <person name="Vogel H."/>
            <person name="Walters J."/>
            <person name="Waterhouse R.M."/>
            <person name="Ahn S.J."/>
            <person name="Almeida F.C."/>
            <person name="An C."/>
            <person name="Aqrawi P."/>
            <person name="Bretschneider A."/>
            <person name="Bryant W.B."/>
            <person name="Bucks S."/>
            <person name="Chao H."/>
            <person name="Chevignon G."/>
            <person name="Christen J.M."/>
            <person name="Clarke D.F."/>
            <person name="Dittmer N.T."/>
            <person name="Ferguson L.C.F."/>
            <person name="Garavelou S."/>
            <person name="Gordon K.H.J."/>
            <person name="Gunaratna R.T."/>
            <person name="Han Y."/>
            <person name="Hauser F."/>
            <person name="He Y."/>
            <person name="Heidel-Fischer H."/>
            <person name="Hirsh A."/>
            <person name="Hu Y."/>
            <person name="Jiang H."/>
            <person name="Kalra D."/>
            <person name="Klinner C."/>
            <person name="Konig C."/>
            <person name="Kovar C."/>
            <person name="Kroll A.R."/>
            <person name="Kuwar S.S."/>
            <person name="Lee S.L."/>
            <person name="Lehman R."/>
            <person name="Li K."/>
            <person name="Li Z."/>
            <person name="Liang H."/>
            <person name="Lovelace S."/>
            <person name="Lu Z."/>
            <person name="Mansfield J.H."/>
            <person name="McCulloch K.J."/>
            <person name="Mathew T."/>
            <person name="Morton B."/>
            <person name="Muzny D.M."/>
            <person name="Neunemann D."/>
            <person name="Ongeri F."/>
            <person name="Pauchet Y."/>
            <person name="Pu L.L."/>
            <person name="Pyrousis I."/>
            <person name="Rao X.J."/>
            <person name="Redding A."/>
            <person name="Roesel C."/>
            <person name="Sanchez-Gracia A."/>
            <person name="Schaack S."/>
            <person name="Shukla A."/>
            <person name="Tetreau G."/>
            <person name="Wang Y."/>
            <person name="Xiong G.H."/>
            <person name="Traut W."/>
            <person name="Walsh T.K."/>
            <person name="Worley K.C."/>
            <person name="Wu D."/>
            <person name="Wu W."/>
            <person name="Wu Y.Q."/>
            <person name="Zhang X."/>
            <person name="Zou Z."/>
            <person name="Zucker H."/>
            <person name="Briscoe A.D."/>
            <person name="Burmester T."/>
            <person name="Clem R.J."/>
            <person name="Feyereisen R."/>
            <person name="Grimmelikhuijzen C.J.P."/>
            <person name="Hamodrakas S.J."/>
            <person name="Hansson B.S."/>
            <person name="Huguet E."/>
            <person name="Jermiin L.S."/>
            <person name="Lan Q."/>
            <person name="Lehman H.K."/>
            <person name="Lorenzen M."/>
            <person name="Merzendorfer H."/>
            <person name="Michalopoulos I."/>
            <person name="Morton D.B."/>
            <person name="Muthukrishnan S."/>
            <person name="Oakeshott J.G."/>
            <person name="Palmer W."/>
            <person name="Park Y."/>
            <person name="Passarelli A.L."/>
            <person name="Rozas J."/>
            <person name="Schwartz L.M."/>
            <person name="Smith W."/>
            <person name="Southgate A."/>
            <person name="Vilcinskas A."/>
            <person name="Vogt R."/>
            <person name="Wang P."/>
            <person name="Werren J."/>
            <person name="Yu X.Q."/>
            <person name="Zhou J.J."/>
            <person name="Brown S.J."/>
            <person name="Scherer S.E."/>
            <person name="Richards S."/>
            <person name="Blissard G.W."/>
        </authorList>
    </citation>
    <scope>NUCLEOTIDE SEQUENCE</scope>
</reference>
<feature type="region of interest" description="Disordered" evidence="1">
    <location>
        <begin position="198"/>
        <end position="218"/>
    </location>
</feature>
<dbReference type="OrthoDB" id="7474578at2759"/>
<evidence type="ECO:0000256" key="1">
    <source>
        <dbReference type="SAM" id="MobiDB-lite"/>
    </source>
</evidence>
<evidence type="ECO:0000313" key="2">
    <source>
        <dbReference type="EMBL" id="KAG6448080.1"/>
    </source>
</evidence>
<evidence type="ECO:0000313" key="3">
    <source>
        <dbReference type="Proteomes" id="UP000791440"/>
    </source>
</evidence>
<keyword evidence="3" id="KW-1185">Reference proteome</keyword>
<accession>A0A921YZK6</accession>
<comment type="caution">
    <text evidence="2">The sequence shown here is derived from an EMBL/GenBank/DDBJ whole genome shotgun (WGS) entry which is preliminary data.</text>
</comment>